<evidence type="ECO:0000259" key="11">
    <source>
        <dbReference type="PROSITE" id="PS50979"/>
    </source>
</evidence>
<dbReference type="Pfam" id="PF02786">
    <property type="entry name" value="CPSase_L_D2"/>
    <property type="match status" value="1"/>
</dbReference>
<evidence type="ECO:0000313" key="13">
    <source>
        <dbReference type="Proteomes" id="UP000280726"/>
    </source>
</evidence>
<dbReference type="EMBL" id="RKRA01000001">
    <property type="protein sequence ID" value="RPF28091.1"/>
    <property type="molecule type" value="Genomic_DNA"/>
</dbReference>
<protein>
    <recommendedName>
        <fullName evidence="2">biotin carboxylase</fullName>
        <ecNumber evidence="2">6.3.4.14</ecNumber>
    </recommendedName>
</protein>
<dbReference type="AlphaFoldDB" id="A0A3N5A8V5"/>
<dbReference type="SUPFAM" id="SSF51230">
    <property type="entry name" value="Single hybrid motif"/>
    <property type="match status" value="1"/>
</dbReference>
<dbReference type="InterPro" id="IPR016185">
    <property type="entry name" value="PreATP-grasp_dom_sf"/>
</dbReference>
<dbReference type="GO" id="GO:0046872">
    <property type="term" value="F:metal ion binding"/>
    <property type="evidence" value="ECO:0007669"/>
    <property type="project" value="InterPro"/>
</dbReference>
<comment type="caution">
    <text evidence="12">The sequence shown here is derived from an EMBL/GenBank/DDBJ whole genome shotgun (WGS) entry which is preliminary data.</text>
</comment>
<comment type="cofactor">
    <cofactor evidence="1">
        <name>biotin</name>
        <dbReference type="ChEBI" id="CHEBI:57586"/>
    </cofactor>
</comment>
<feature type="domain" description="ATP-grasp" evidence="10">
    <location>
        <begin position="134"/>
        <end position="358"/>
    </location>
</feature>
<accession>A0A3N5A8V5</accession>
<gene>
    <name evidence="12" type="ORF">EDD32_2600</name>
</gene>
<keyword evidence="4 8" id="KW-0547">Nucleotide-binding</keyword>
<proteinExistence type="predicted"/>
<evidence type="ECO:0000256" key="6">
    <source>
        <dbReference type="ARBA" id="ARBA00023267"/>
    </source>
</evidence>
<dbReference type="EC" id="6.3.4.14" evidence="2"/>
<feature type="domain" description="Lipoyl-binding" evidence="9">
    <location>
        <begin position="651"/>
        <end position="727"/>
    </location>
</feature>
<dbReference type="PANTHER" id="PTHR18866:SF33">
    <property type="entry name" value="METHYLCROTONOYL-COA CARBOXYLASE SUBUNIT ALPHA, MITOCHONDRIAL-RELATED"/>
    <property type="match status" value="1"/>
</dbReference>
<dbReference type="SUPFAM" id="SSF52440">
    <property type="entry name" value="PreATP-grasp domain"/>
    <property type="match status" value="1"/>
</dbReference>
<dbReference type="InterPro" id="IPR005482">
    <property type="entry name" value="Biotin_COase_C"/>
</dbReference>
<dbReference type="Pfam" id="PF00289">
    <property type="entry name" value="Biotin_carb_N"/>
    <property type="match status" value="1"/>
</dbReference>
<dbReference type="PROSITE" id="PS50975">
    <property type="entry name" value="ATP_GRASP"/>
    <property type="match status" value="1"/>
</dbReference>
<dbReference type="FunFam" id="3.40.50.20:FF:000010">
    <property type="entry name" value="Propionyl-CoA carboxylase subunit alpha"/>
    <property type="match status" value="1"/>
</dbReference>
<reference evidence="12 13" key="1">
    <citation type="submission" date="2018-11" db="EMBL/GenBank/DDBJ databases">
        <title>Sequencing the genomes of 1000 actinobacteria strains.</title>
        <authorList>
            <person name="Klenk H.-P."/>
        </authorList>
    </citation>
    <scope>NUCLEOTIDE SEQUENCE [LARGE SCALE GENOMIC DNA]</scope>
    <source>
        <strain evidence="12 13">DSM 14418</strain>
    </source>
</reference>
<evidence type="ECO:0000256" key="7">
    <source>
        <dbReference type="ARBA" id="ARBA00048501"/>
    </source>
</evidence>
<dbReference type="InterPro" id="IPR005479">
    <property type="entry name" value="CPAse_ATP-bd"/>
</dbReference>
<dbReference type="Proteomes" id="UP000280726">
    <property type="component" value="Unassembled WGS sequence"/>
</dbReference>
<dbReference type="PROSITE" id="PS00867">
    <property type="entry name" value="CPSASE_2"/>
    <property type="match status" value="1"/>
</dbReference>
<dbReference type="GO" id="GO:0005524">
    <property type="term" value="F:ATP binding"/>
    <property type="evidence" value="ECO:0007669"/>
    <property type="project" value="UniProtKB-UniRule"/>
</dbReference>
<evidence type="ECO:0000313" key="12">
    <source>
        <dbReference type="EMBL" id="RPF28091.1"/>
    </source>
</evidence>
<dbReference type="OrthoDB" id="9760256at2"/>
<dbReference type="InterPro" id="IPR011761">
    <property type="entry name" value="ATP-grasp"/>
</dbReference>
<dbReference type="SUPFAM" id="SSF51246">
    <property type="entry name" value="Rudiment single hybrid motif"/>
    <property type="match status" value="1"/>
</dbReference>
<evidence type="ECO:0000256" key="2">
    <source>
        <dbReference type="ARBA" id="ARBA00013263"/>
    </source>
</evidence>
<dbReference type="Gene3D" id="2.40.50.100">
    <property type="match status" value="1"/>
</dbReference>
<dbReference type="PROSITE" id="PS50968">
    <property type="entry name" value="BIOTINYL_LIPOYL"/>
    <property type="match status" value="1"/>
</dbReference>
<dbReference type="InterPro" id="IPR050856">
    <property type="entry name" value="Biotin_carboxylase_complex"/>
</dbReference>
<keyword evidence="3" id="KW-0436">Ligase</keyword>
<organism evidence="12 13">
    <name type="scientific">Georgenia muralis</name>
    <dbReference type="NCBI Taxonomy" id="154117"/>
    <lineage>
        <taxon>Bacteria</taxon>
        <taxon>Bacillati</taxon>
        <taxon>Actinomycetota</taxon>
        <taxon>Actinomycetes</taxon>
        <taxon>Micrococcales</taxon>
        <taxon>Bogoriellaceae</taxon>
        <taxon>Georgenia</taxon>
    </lineage>
</organism>
<evidence type="ECO:0000256" key="5">
    <source>
        <dbReference type="ARBA" id="ARBA00022840"/>
    </source>
</evidence>
<dbReference type="InterPro" id="IPR005481">
    <property type="entry name" value="BC-like_N"/>
</dbReference>
<evidence type="ECO:0000259" key="9">
    <source>
        <dbReference type="PROSITE" id="PS50968"/>
    </source>
</evidence>
<dbReference type="InterPro" id="IPR000089">
    <property type="entry name" value="Biotin_lipoyl"/>
</dbReference>
<dbReference type="Pfam" id="PF00364">
    <property type="entry name" value="Biotin_lipoyl"/>
    <property type="match status" value="1"/>
</dbReference>
<keyword evidence="13" id="KW-1185">Reference proteome</keyword>
<dbReference type="PROSITE" id="PS50979">
    <property type="entry name" value="BC"/>
    <property type="match status" value="1"/>
</dbReference>
<dbReference type="FunFam" id="2.40.50.100:FF:000003">
    <property type="entry name" value="Acetyl-CoA carboxylase biotin carboxyl carrier protein"/>
    <property type="match status" value="1"/>
</dbReference>
<dbReference type="GO" id="GO:0004075">
    <property type="term" value="F:biotin carboxylase activity"/>
    <property type="evidence" value="ECO:0007669"/>
    <property type="project" value="UniProtKB-EC"/>
</dbReference>
<dbReference type="InterPro" id="IPR011053">
    <property type="entry name" value="Single_hybrid_motif"/>
</dbReference>
<dbReference type="CDD" id="cd06850">
    <property type="entry name" value="biotinyl_domain"/>
    <property type="match status" value="1"/>
</dbReference>
<dbReference type="SMART" id="SM00878">
    <property type="entry name" value="Biotin_carb_C"/>
    <property type="match status" value="1"/>
</dbReference>
<evidence type="ECO:0000256" key="4">
    <source>
        <dbReference type="ARBA" id="ARBA00022741"/>
    </source>
</evidence>
<dbReference type="InterPro" id="IPR011764">
    <property type="entry name" value="Biotin_carboxylation_dom"/>
</dbReference>
<keyword evidence="6" id="KW-0092">Biotin</keyword>
<sequence length="730" mass="75351">MASAATTPAGSGRRPFTTLLVANRGEVAVRVLRAARAAGLRTVAVYSDADAASPHVRLADTAVRLGPAPAAQSYLDIPALIEAARRTGADAVHPGYGFLSESAAFARACEDAGLTFVGPPSDVIALMGRKDAARAVAVRAGVPVLPAVVDGKRSGTGDGDQQHAHDVPARDGDLAQVDRAHDDDLARRALAEVGLPLLVKAAAGGGGKGMRVVRDAVDLPAAIAAARREATAAFGDGALLVERYVEGGRHVEVQVLADSHGTVLHLFERDCSVQRRHQKVVEEAPAPIITATLREELTGAAVRLAREVGYVGAGTVEFLVAGDEAYLLEMNTRLQVEHPVTEAVTGLDLVALQLAVARGDRLPLRQEDVAVTGHAIEVRVYAEGPDFLPQAGTATTVRWPTRARTDTALEPGQEVGTWYDPLLAKIIAHGPTRESARAALVRALDDTAVLGVTTNTGFLRRLVASDDFRAAAIDTAWLDTHPGAFPTQADDVALVAGAVALADALTGARRGPGATNGSGAAHPFGAGDGWRLGGPPAPVVLTLAHDGDVHEVTVGPGDWLSPAEVRGHDVGTGVLDVVVDGRALAIRRLPAAGTQHAPTLPVQPGLGAGHELRLEIDGLAHAVVVETGPGRVAVSRHGQTTVLTVPDRRSRGAESSSDGAVAAPMPGLVRDVAVEAGEHVEAGALLGVLEAMKMETRLLAPHPGTVAEVLVAPGDQVTLGQALFTVRGHG</sequence>
<feature type="domain" description="Biotin carboxylation" evidence="11">
    <location>
        <begin position="15"/>
        <end position="483"/>
    </location>
</feature>
<dbReference type="PANTHER" id="PTHR18866">
    <property type="entry name" value="CARBOXYLASE:PYRUVATE/ACETYL-COA/PROPIONYL-COA CARBOXYLASE"/>
    <property type="match status" value="1"/>
</dbReference>
<evidence type="ECO:0000256" key="8">
    <source>
        <dbReference type="PROSITE-ProRule" id="PRU00409"/>
    </source>
</evidence>
<dbReference type="Pfam" id="PF02785">
    <property type="entry name" value="Biotin_carb_C"/>
    <property type="match status" value="1"/>
</dbReference>
<evidence type="ECO:0000256" key="1">
    <source>
        <dbReference type="ARBA" id="ARBA00001953"/>
    </source>
</evidence>
<dbReference type="RefSeq" id="WP_123918094.1">
    <property type="nucleotide sequence ID" value="NZ_RKRA01000001.1"/>
</dbReference>
<evidence type="ECO:0000259" key="10">
    <source>
        <dbReference type="PROSITE" id="PS50975"/>
    </source>
</evidence>
<dbReference type="Pfam" id="PF21139">
    <property type="entry name" value="BT_MCC_alpha"/>
    <property type="match status" value="1"/>
</dbReference>
<keyword evidence="5 8" id="KW-0067">ATP-binding</keyword>
<evidence type="ECO:0000256" key="3">
    <source>
        <dbReference type="ARBA" id="ARBA00022598"/>
    </source>
</evidence>
<name>A0A3N5A8V5_9MICO</name>
<dbReference type="Gene3D" id="3.30.470.20">
    <property type="entry name" value="ATP-grasp fold, B domain"/>
    <property type="match status" value="1"/>
</dbReference>
<dbReference type="InterPro" id="IPR011054">
    <property type="entry name" value="Rudment_hybrid_motif"/>
</dbReference>
<dbReference type="InterPro" id="IPR048429">
    <property type="entry name" value="MCC_alpha_BT"/>
</dbReference>
<comment type="catalytic activity">
    <reaction evidence="7">
        <text>N(6)-biotinyl-L-lysyl-[protein] + hydrogencarbonate + ATP = N(6)-carboxybiotinyl-L-lysyl-[protein] + ADP + phosphate + H(+)</text>
        <dbReference type="Rhea" id="RHEA:13501"/>
        <dbReference type="Rhea" id="RHEA-COMP:10505"/>
        <dbReference type="Rhea" id="RHEA-COMP:10506"/>
        <dbReference type="ChEBI" id="CHEBI:15378"/>
        <dbReference type="ChEBI" id="CHEBI:17544"/>
        <dbReference type="ChEBI" id="CHEBI:30616"/>
        <dbReference type="ChEBI" id="CHEBI:43474"/>
        <dbReference type="ChEBI" id="CHEBI:83144"/>
        <dbReference type="ChEBI" id="CHEBI:83145"/>
        <dbReference type="ChEBI" id="CHEBI:456216"/>
        <dbReference type="EC" id="6.3.4.14"/>
    </reaction>
    <physiologicalReaction direction="left-to-right" evidence="7">
        <dbReference type="Rhea" id="RHEA:13502"/>
    </physiologicalReaction>
</comment>
<dbReference type="SUPFAM" id="SSF56059">
    <property type="entry name" value="Glutathione synthetase ATP-binding domain-like"/>
    <property type="match status" value="1"/>
</dbReference>